<organism evidence="5 6">
    <name type="scientific">Nocardiopsis composta</name>
    <dbReference type="NCBI Taxonomy" id="157465"/>
    <lineage>
        <taxon>Bacteria</taxon>
        <taxon>Bacillati</taxon>
        <taxon>Actinomycetota</taxon>
        <taxon>Actinomycetes</taxon>
        <taxon>Streptosporangiales</taxon>
        <taxon>Nocardiopsidaceae</taxon>
        <taxon>Nocardiopsis</taxon>
    </lineage>
</organism>
<gene>
    <name evidence="5" type="ORF">HDA36_001230</name>
</gene>
<sequence>MSTVAELMSRRVVAASEDAGFKEIAVVLRANGISALPVVAADRRVIGVVSAADLLRRIEDPDAEPDAGGDAGNGVTARDLMNAPPVTAGADESPQQAAERMRRNGVKRLPVVDGGGRLVGLLSRSDLLRVFIVPDHRIRWLVGEGVLRRGFGLTGVGVSVDGGVVTLDGRVPRRSDVPRLLRAVRRVEGVIGVRSRLGYQRDDLTRPADQGSTGSEHPRAR</sequence>
<dbReference type="EMBL" id="JACHDB010000001">
    <property type="protein sequence ID" value="MBB5431146.1"/>
    <property type="molecule type" value="Genomic_DNA"/>
</dbReference>
<keyword evidence="1 2" id="KW-0129">CBS domain</keyword>
<dbReference type="Pfam" id="PF00571">
    <property type="entry name" value="CBS"/>
    <property type="match status" value="2"/>
</dbReference>
<dbReference type="SUPFAM" id="SSF54631">
    <property type="entry name" value="CBS-domain pair"/>
    <property type="match status" value="1"/>
</dbReference>
<dbReference type="PROSITE" id="PS51371">
    <property type="entry name" value="CBS"/>
    <property type="match status" value="2"/>
</dbReference>
<dbReference type="InterPro" id="IPR007055">
    <property type="entry name" value="BON_dom"/>
</dbReference>
<dbReference type="CDD" id="cd04586">
    <property type="entry name" value="CBS_pair_BON_assoc"/>
    <property type="match status" value="1"/>
</dbReference>
<evidence type="ECO:0000256" key="3">
    <source>
        <dbReference type="SAM" id="MobiDB-lite"/>
    </source>
</evidence>
<dbReference type="InterPro" id="IPR017080">
    <property type="entry name" value="UCP036990_CBS_BON"/>
</dbReference>
<evidence type="ECO:0000313" key="6">
    <source>
        <dbReference type="Proteomes" id="UP000572635"/>
    </source>
</evidence>
<dbReference type="AlphaFoldDB" id="A0A7W8QIR6"/>
<dbReference type="InterPro" id="IPR000644">
    <property type="entry name" value="CBS_dom"/>
</dbReference>
<dbReference type="Gene3D" id="3.30.1340.30">
    <property type="match status" value="1"/>
</dbReference>
<reference evidence="5 6" key="1">
    <citation type="submission" date="2020-08" db="EMBL/GenBank/DDBJ databases">
        <title>Sequencing the genomes of 1000 actinobacteria strains.</title>
        <authorList>
            <person name="Klenk H.-P."/>
        </authorList>
    </citation>
    <scope>NUCLEOTIDE SEQUENCE [LARGE SCALE GENOMIC DNA]</scope>
    <source>
        <strain evidence="5 6">DSM 44551</strain>
    </source>
</reference>
<feature type="region of interest" description="Disordered" evidence="3">
    <location>
        <begin position="60"/>
        <end position="103"/>
    </location>
</feature>
<evidence type="ECO:0000259" key="4">
    <source>
        <dbReference type="PROSITE" id="PS51371"/>
    </source>
</evidence>
<proteinExistence type="predicted"/>
<feature type="domain" description="CBS" evidence="4">
    <location>
        <begin position="81"/>
        <end position="138"/>
    </location>
</feature>
<dbReference type="Proteomes" id="UP000572635">
    <property type="component" value="Unassembled WGS sequence"/>
</dbReference>
<comment type="caution">
    <text evidence="5">The sequence shown here is derived from an EMBL/GenBank/DDBJ whole genome shotgun (WGS) entry which is preliminary data.</text>
</comment>
<dbReference type="RefSeq" id="WP_184390276.1">
    <property type="nucleotide sequence ID" value="NZ_BAAAJD010000015.1"/>
</dbReference>
<name>A0A7W8QIR6_9ACTN</name>
<dbReference type="PANTHER" id="PTHR43080:SF29">
    <property type="entry name" value="OS02G0818000 PROTEIN"/>
    <property type="match status" value="1"/>
</dbReference>
<evidence type="ECO:0000256" key="1">
    <source>
        <dbReference type="ARBA" id="ARBA00023122"/>
    </source>
</evidence>
<evidence type="ECO:0000313" key="5">
    <source>
        <dbReference type="EMBL" id="MBB5431146.1"/>
    </source>
</evidence>
<dbReference type="InterPro" id="IPR046342">
    <property type="entry name" value="CBS_dom_sf"/>
</dbReference>
<feature type="domain" description="CBS" evidence="4">
    <location>
        <begin position="8"/>
        <end position="64"/>
    </location>
</feature>
<protein>
    <submittedName>
        <fullName evidence="5">CBS domain-containing protein</fullName>
    </submittedName>
</protein>
<evidence type="ECO:0000256" key="2">
    <source>
        <dbReference type="PROSITE-ProRule" id="PRU00703"/>
    </source>
</evidence>
<dbReference type="SMART" id="SM00116">
    <property type="entry name" value="CBS"/>
    <property type="match status" value="2"/>
</dbReference>
<keyword evidence="6" id="KW-1185">Reference proteome</keyword>
<dbReference type="PANTHER" id="PTHR43080">
    <property type="entry name" value="CBS DOMAIN-CONTAINING PROTEIN CBSX3, MITOCHONDRIAL"/>
    <property type="match status" value="1"/>
</dbReference>
<dbReference type="Gene3D" id="3.10.580.10">
    <property type="entry name" value="CBS-domain"/>
    <property type="match status" value="1"/>
</dbReference>
<dbReference type="InterPro" id="IPR051257">
    <property type="entry name" value="Diverse_CBS-Domain"/>
</dbReference>
<dbReference type="PIRSF" id="PIRSF036990">
    <property type="entry name" value="UCP036990_CBS_BON"/>
    <property type="match status" value="1"/>
</dbReference>
<feature type="region of interest" description="Disordered" evidence="3">
    <location>
        <begin position="202"/>
        <end position="221"/>
    </location>
</feature>
<accession>A0A7W8QIR6</accession>
<dbReference type="Pfam" id="PF04972">
    <property type="entry name" value="BON"/>
    <property type="match status" value="1"/>
</dbReference>